<comment type="caution">
    <text evidence="2">The sequence shown here is derived from an EMBL/GenBank/DDBJ whole genome shotgun (WGS) entry which is preliminary data.</text>
</comment>
<dbReference type="GO" id="GO:0007229">
    <property type="term" value="P:integrin-mediated signaling pathway"/>
    <property type="evidence" value="ECO:0007669"/>
    <property type="project" value="UniProtKB-KW"/>
</dbReference>
<keyword evidence="3" id="KW-1185">Reference proteome</keyword>
<gene>
    <name evidence="2" type="ORF">BOVATA_038960</name>
</gene>
<dbReference type="AlphaFoldDB" id="A0A2H6KHD8"/>
<dbReference type="EMBL" id="BDSA01000004">
    <property type="protein sequence ID" value="GBE62403.1"/>
    <property type="molecule type" value="Genomic_DNA"/>
</dbReference>
<organism evidence="2 3">
    <name type="scientific">Babesia ovata</name>
    <dbReference type="NCBI Taxonomy" id="189622"/>
    <lineage>
        <taxon>Eukaryota</taxon>
        <taxon>Sar</taxon>
        <taxon>Alveolata</taxon>
        <taxon>Apicomplexa</taxon>
        <taxon>Aconoidasida</taxon>
        <taxon>Piroplasmida</taxon>
        <taxon>Babesiidae</taxon>
        <taxon>Babesia</taxon>
    </lineage>
</organism>
<dbReference type="Proteomes" id="UP000236319">
    <property type="component" value="Unassembled WGS sequence"/>
</dbReference>
<feature type="region of interest" description="Disordered" evidence="1">
    <location>
        <begin position="1"/>
        <end position="21"/>
    </location>
</feature>
<feature type="region of interest" description="Disordered" evidence="1">
    <location>
        <begin position="52"/>
        <end position="71"/>
    </location>
</feature>
<accession>A0A2H6KHD8</accession>
<sequence length="308" mass="33874">MPVSRGLIASSSPISPTHAREAGISMAEPRRLQSFHVGHKGSATRPAVYVRASPGSPEARAVETSASTPTGGVEETERCLLRNILRCFHFLDCEDRGYVSPAEAITFIAPLKHANPGLFELFNEVLAVTKSVAVDGRIRKERFIGQLESSLRALAPDDTSPLAQLRQPRNAVSRYFGALGTVAGECADGSGSSPIDGSWQIRGSDQYNDSQGGYNCDQSPHCTDATQPRDVQDSQSDAECTFKPVTNRRRVTAVTSEANVGLKEEIRDMHRLQYGNEPKDGMSEYIVFHFSEREEWPQDLRSLQDRSY</sequence>
<evidence type="ECO:0000313" key="3">
    <source>
        <dbReference type="Proteomes" id="UP000236319"/>
    </source>
</evidence>
<dbReference type="OrthoDB" id="365798at2759"/>
<protein>
    <submittedName>
        <fullName evidence="2">Integrin beta-1-like isoform X2, putative</fullName>
    </submittedName>
</protein>
<dbReference type="GeneID" id="39876173"/>
<proteinExistence type="predicted"/>
<evidence type="ECO:0000313" key="2">
    <source>
        <dbReference type="EMBL" id="GBE62403.1"/>
    </source>
</evidence>
<dbReference type="RefSeq" id="XP_028868646.1">
    <property type="nucleotide sequence ID" value="XM_029012813.1"/>
</dbReference>
<evidence type="ECO:0000256" key="1">
    <source>
        <dbReference type="SAM" id="MobiDB-lite"/>
    </source>
</evidence>
<name>A0A2H6KHD8_9APIC</name>
<keyword evidence="2" id="KW-0401">Integrin</keyword>
<dbReference type="VEuPathDB" id="PiroplasmaDB:BOVATA_038960"/>
<reference evidence="2 3" key="1">
    <citation type="journal article" date="2017" name="BMC Genomics">
        <title>Whole-genome assembly of Babesia ovata and comparative genomics between closely related pathogens.</title>
        <authorList>
            <person name="Yamagishi J."/>
            <person name="Asada M."/>
            <person name="Hakimi H."/>
            <person name="Tanaka T.Q."/>
            <person name="Sugimoto C."/>
            <person name="Kawazu S."/>
        </authorList>
    </citation>
    <scope>NUCLEOTIDE SEQUENCE [LARGE SCALE GENOMIC DNA]</scope>
    <source>
        <strain evidence="2 3">Miyake</strain>
    </source>
</reference>